<dbReference type="EMBL" id="JAVDWV010000009">
    <property type="protein sequence ID" value="MDR7155424.1"/>
    <property type="molecule type" value="Genomic_DNA"/>
</dbReference>
<evidence type="ECO:0000313" key="10">
    <source>
        <dbReference type="EMBL" id="MDR7155424.1"/>
    </source>
</evidence>
<comment type="cofactor">
    <cofactor evidence="1 8">
        <name>FMN</name>
        <dbReference type="ChEBI" id="CHEBI:58210"/>
    </cofactor>
</comment>
<dbReference type="PANTHER" id="PTHR43821:SF1">
    <property type="entry name" value="NAD(P)H NITROREDUCTASE YDJA-RELATED"/>
    <property type="match status" value="1"/>
</dbReference>
<dbReference type="CDD" id="cd02135">
    <property type="entry name" value="YdjA-like"/>
    <property type="match status" value="1"/>
</dbReference>
<keyword evidence="4 8" id="KW-0288">FMN</keyword>
<dbReference type="SUPFAM" id="SSF55469">
    <property type="entry name" value="FMN-dependent nitroreductase-like"/>
    <property type="match status" value="1"/>
</dbReference>
<keyword evidence="11" id="KW-1185">Reference proteome</keyword>
<evidence type="ECO:0000259" key="9">
    <source>
        <dbReference type="Pfam" id="PF00881"/>
    </source>
</evidence>
<gene>
    <name evidence="10" type="ORF">J2W40_002251</name>
</gene>
<dbReference type="InterPro" id="IPR029479">
    <property type="entry name" value="Nitroreductase"/>
</dbReference>
<dbReference type="Pfam" id="PF00881">
    <property type="entry name" value="Nitroreductase"/>
    <property type="match status" value="1"/>
</dbReference>
<keyword evidence="7 8" id="KW-0520">NAD</keyword>
<evidence type="ECO:0000256" key="3">
    <source>
        <dbReference type="ARBA" id="ARBA00022630"/>
    </source>
</evidence>
<organism evidence="10 11">
    <name type="scientific">Sphingobium xenophagum</name>
    <dbReference type="NCBI Taxonomy" id="121428"/>
    <lineage>
        <taxon>Bacteria</taxon>
        <taxon>Pseudomonadati</taxon>
        <taxon>Pseudomonadota</taxon>
        <taxon>Alphaproteobacteria</taxon>
        <taxon>Sphingomonadales</taxon>
        <taxon>Sphingomonadaceae</taxon>
        <taxon>Sphingobium</taxon>
    </lineage>
</organism>
<evidence type="ECO:0000256" key="5">
    <source>
        <dbReference type="ARBA" id="ARBA00022857"/>
    </source>
</evidence>
<dbReference type="PANTHER" id="PTHR43821">
    <property type="entry name" value="NAD(P)H NITROREDUCTASE YDJA-RELATED"/>
    <property type="match status" value="1"/>
</dbReference>
<protein>
    <recommendedName>
        <fullName evidence="8">Putative NAD(P)H nitroreductase</fullName>
        <ecNumber evidence="8">1.-.-.-</ecNumber>
    </recommendedName>
</protein>
<name>A0ABU1X2B9_SPHXE</name>
<evidence type="ECO:0000256" key="8">
    <source>
        <dbReference type="PIRNR" id="PIRNR000232"/>
    </source>
</evidence>
<dbReference type="EC" id="1.-.-.-" evidence="8"/>
<sequence>MAVVGPFVAAMFNDLSSPLALLQTRRSGKPRDLIAPGPDDVQLRQILEVALRTPDHGKLAPWRFVVVPSAQRAALAELLESAYRAEKPDAGRLEIEAMHQFAHQAPTLVVALSAPVAGSKIPVWEQQLSVGAAIMNLLHATHALGFAGGWLTGWPTYNDDVRAAFAQGDETIAGFVFIGTPGKPQEERPRPDYDAIVSVWDR</sequence>
<dbReference type="Proteomes" id="UP001267638">
    <property type="component" value="Unassembled WGS sequence"/>
</dbReference>
<evidence type="ECO:0000256" key="7">
    <source>
        <dbReference type="ARBA" id="ARBA00023027"/>
    </source>
</evidence>
<feature type="domain" description="Nitroreductase" evidence="9">
    <location>
        <begin position="37"/>
        <end position="179"/>
    </location>
</feature>
<keyword evidence="3 8" id="KW-0285">Flavoprotein</keyword>
<evidence type="ECO:0000256" key="2">
    <source>
        <dbReference type="ARBA" id="ARBA00007118"/>
    </source>
</evidence>
<evidence type="ECO:0000256" key="4">
    <source>
        <dbReference type="ARBA" id="ARBA00022643"/>
    </source>
</evidence>
<evidence type="ECO:0000256" key="1">
    <source>
        <dbReference type="ARBA" id="ARBA00001917"/>
    </source>
</evidence>
<dbReference type="InterPro" id="IPR052530">
    <property type="entry name" value="NAD(P)H_nitroreductase"/>
</dbReference>
<reference evidence="10 11" key="1">
    <citation type="submission" date="2023-07" db="EMBL/GenBank/DDBJ databases">
        <title>Sorghum-associated microbial communities from plants grown in Nebraska, USA.</title>
        <authorList>
            <person name="Schachtman D."/>
        </authorList>
    </citation>
    <scope>NUCLEOTIDE SEQUENCE [LARGE SCALE GENOMIC DNA]</scope>
    <source>
        <strain evidence="10 11">4256</strain>
    </source>
</reference>
<dbReference type="PIRSF" id="PIRSF000232">
    <property type="entry name" value="YdjA"/>
    <property type="match status" value="1"/>
</dbReference>
<dbReference type="InterPro" id="IPR026021">
    <property type="entry name" value="YdjA-like"/>
</dbReference>
<accession>A0ABU1X2B9</accession>
<keyword evidence="5 8" id="KW-0521">NADP</keyword>
<keyword evidence="6 8" id="KW-0560">Oxidoreductase</keyword>
<evidence type="ECO:0000313" key="11">
    <source>
        <dbReference type="Proteomes" id="UP001267638"/>
    </source>
</evidence>
<evidence type="ECO:0000256" key="6">
    <source>
        <dbReference type="ARBA" id="ARBA00023002"/>
    </source>
</evidence>
<dbReference type="Gene3D" id="3.40.109.10">
    <property type="entry name" value="NADH Oxidase"/>
    <property type="match status" value="1"/>
</dbReference>
<dbReference type="InterPro" id="IPR000415">
    <property type="entry name" value="Nitroreductase-like"/>
</dbReference>
<proteinExistence type="inferred from homology"/>
<comment type="similarity">
    <text evidence="2 8">Belongs to the nitroreductase family.</text>
</comment>
<comment type="caution">
    <text evidence="10">The sequence shown here is derived from an EMBL/GenBank/DDBJ whole genome shotgun (WGS) entry which is preliminary data.</text>
</comment>